<feature type="signal peptide" evidence="1">
    <location>
        <begin position="1"/>
        <end position="20"/>
    </location>
</feature>
<dbReference type="AlphaFoldDB" id="A0A7W6JDB1"/>
<keyword evidence="1" id="KW-0732">Signal</keyword>
<feature type="chain" id="PRO_5030678809" evidence="1">
    <location>
        <begin position="21"/>
        <end position="178"/>
    </location>
</feature>
<name>A0A7W6JDB1_9CAUL</name>
<accession>A0A7W6JDB1</accession>
<gene>
    <name evidence="2" type="ORF">GGR12_001901</name>
</gene>
<protein>
    <submittedName>
        <fullName evidence="2">Uncharacterized protein</fullName>
    </submittedName>
</protein>
<dbReference type="RefSeq" id="WP_183204166.1">
    <property type="nucleotide sequence ID" value="NZ_BAAAER010000001.1"/>
</dbReference>
<reference evidence="2 3" key="1">
    <citation type="submission" date="2020-08" db="EMBL/GenBank/DDBJ databases">
        <title>Genomic Encyclopedia of Type Strains, Phase IV (KMG-IV): sequencing the most valuable type-strain genomes for metagenomic binning, comparative biology and taxonomic classification.</title>
        <authorList>
            <person name="Goeker M."/>
        </authorList>
    </citation>
    <scope>NUCLEOTIDE SEQUENCE [LARGE SCALE GENOMIC DNA]</scope>
    <source>
        <strain evidence="2 3">DSM 23960</strain>
    </source>
</reference>
<comment type="caution">
    <text evidence="2">The sequence shown here is derived from an EMBL/GenBank/DDBJ whole genome shotgun (WGS) entry which is preliminary data.</text>
</comment>
<proteinExistence type="predicted"/>
<organism evidence="2 3">
    <name type="scientific">Brevundimonas lenta</name>
    <dbReference type="NCBI Taxonomy" id="424796"/>
    <lineage>
        <taxon>Bacteria</taxon>
        <taxon>Pseudomonadati</taxon>
        <taxon>Pseudomonadota</taxon>
        <taxon>Alphaproteobacteria</taxon>
        <taxon>Caulobacterales</taxon>
        <taxon>Caulobacteraceae</taxon>
        <taxon>Brevundimonas</taxon>
    </lineage>
</organism>
<keyword evidence="3" id="KW-1185">Reference proteome</keyword>
<dbReference type="EMBL" id="JACIDM010000002">
    <property type="protein sequence ID" value="MBB4083035.1"/>
    <property type="molecule type" value="Genomic_DNA"/>
</dbReference>
<evidence type="ECO:0000313" key="3">
    <source>
        <dbReference type="Proteomes" id="UP000529946"/>
    </source>
</evidence>
<evidence type="ECO:0000313" key="2">
    <source>
        <dbReference type="EMBL" id="MBB4083035.1"/>
    </source>
</evidence>
<sequence length="178" mass="19157">MYRITAVVVALLLCATGAQAASGQASDNAARTAAAHRLMDPVIEGMMRAPLEALWTGMDQTGYAPEEVAVMSTTFHLEVDGVIRTVQDEMAAAVVLHVPLDQINDNADFNSPAWSAVGESLGRAMEGRGQKIGLEMMMRVYEKGCAARSDPSPTCRQTLERVAEYRSGRVTAEDILGR</sequence>
<evidence type="ECO:0000256" key="1">
    <source>
        <dbReference type="SAM" id="SignalP"/>
    </source>
</evidence>
<dbReference type="Proteomes" id="UP000529946">
    <property type="component" value="Unassembled WGS sequence"/>
</dbReference>